<evidence type="ECO:0000256" key="2">
    <source>
        <dbReference type="ARBA" id="ARBA00022490"/>
    </source>
</evidence>
<dbReference type="SFLD" id="SFLDF00274">
    <property type="entry name" value="ribosomal_protein_S12_methylth"/>
    <property type="match status" value="1"/>
</dbReference>
<comment type="subcellular location">
    <subcellularLocation>
        <location evidence="8">Cytoplasm</location>
    </subcellularLocation>
</comment>
<protein>
    <recommendedName>
        <fullName evidence="8">Ribosomal protein uS12 methylthiotransferase RimO</fullName>
        <shortName evidence="8">uS12 MTTase</shortName>
        <shortName evidence="8">uS12 methylthiotransferase</shortName>
        <ecNumber evidence="8">2.8.4.4</ecNumber>
    </recommendedName>
    <alternativeName>
        <fullName evidence="8">Ribosomal protein uS12 (aspartate-C(3))-methylthiotransferase</fullName>
    </alternativeName>
    <alternativeName>
        <fullName evidence="8">Ribosome maturation factor RimO</fullName>
    </alternativeName>
</protein>
<dbReference type="InterPro" id="IPR006638">
    <property type="entry name" value="Elp3/MiaA/NifB-like_rSAM"/>
</dbReference>
<comment type="cofactor">
    <cofactor evidence="8">
        <name>[4Fe-4S] cluster</name>
        <dbReference type="ChEBI" id="CHEBI:49883"/>
    </cofactor>
    <text evidence="8">Binds 2 [4Fe-4S] clusters. One cluster is coordinated with 3 cysteines and an exchangeable S-adenosyl-L-methionine.</text>
</comment>
<sequence>MTKQGKRRVDVITLGCSKNLVDSEFLIRQFEAGGFSVEHDAAEAKGEIVVINTCGFIGDAKEESIDTILDFAEAKKEGRINKLYVMGCLSERYFDQLGKELPEVDRFFGKFNWQELIADLGSAYRPDLVNERSLTTPGHYAYLKISEGCNRSCSYCAIPIITGKHKSKPIEDLVEEARLLASQGVKELQVIAQDLSYYGLDLYKKQMLAPLVEKLSQIEGIEWIRLHYAYPAAFPMDILEVMERNPKVCAYMDIALQHISDNMLKLMKRHVTKADTLSLVNAMREKVPGIHLRTTMITGHPGETEEDFAELLEFVKEMRFERLGVFPYSHEEDTYAWKNYKDNIPQEIKQARSDEIMALQRDISREINEAKVGTRMKVIIDRKEEDFFIGRSEFDSPEVDPEVLIPVSEVVKPGHFYEVEITAAEDYDLYATVVD</sequence>
<dbReference type="NCBIfam" id="TIGR01125">
    <property type="entry name" value="30S ribosomal protein S12 methylthiotransferase RimO"/>
    <property type="match status" value="1"/>
</dbReference>
<dbReference type="PANTHER" id="PTHR43837">
    <property type="entry name" value="RIBOSOMAL PROTEIN S12 METHYLTHIOTRANSFERASE RIMO"/>
    <property type="match status" value="1"/>
</dbReference>
<comment type="function">
    <text evidence="8">Catalyzes the methylthiolation of an aspartic acid residue of ribosomal protein uS12.</text>
</comment>
<feature type="domain" description="MTTase N-terminal" evidence="10">
    <location>
        <begin position="7"/>
        <end position="125"/>
    </location>
</feature>
<comment type="similarity">
    <text evidence="8">Belongs to the methylthiotransferase family. RimO subfamily.</text>
</comment>
<accession>A0A2T0XM41</accession>
<dbReference type="EMBL" id="QPIZ01000003">
    <property type="protein sequence ID" value="RCW38600.1"/>
    <property type="molecule type" value="Genomic_DNA"/>
</dbReference>
<evidence type="ECO:0000256" key="1">
    <source>
        <dbReference type="ARBA" id="ARBA00022485"/>
    </source>
</evidence>
<dbReference type="InterPro" id="IPR007197">
    <property type="entry name" value="rSAM"/>
</dbReference>
<dbReference type="GO" id="GO:0035599">
    <property type="term" value="F:aspartic acid methylthiotransferase activity"/>
    <property type="evidence" value="ECO:0007669"/>
    <property type="project" value="TreeGrafter"/>
</dbReference>
<evidence type="ECO:0000256" key="3">
    <source>
        <dbReference type="ARBA" id="ARBA00022679"/>
    </source>
</evidence>
<feature type="binding site" evidence="8">
    <location>
        <position position="153"/>
    </location>
    <ligand>
        <name>[4Fe-4S] cluster</name>
        <dbReference type="ChEBI" id="CHEBI:49883"/>
        <label>2</label>
        <note>4Fe-4S-S-AdoMet</note>
    </ligand>
</feature>
<dbReference type="EC" id="2.8.4.4" evidence="8"/>
<dbReference type="Proteomes" id="UP000252733">
    <property type="component" value="Unassembled WGS sequence"/>
</dbReference>
<dbReference type="SUPFAM" id="SSF102114">
    <property type="entry name" value="Radical SAM enzymes"/>
    <property type="match status" value="1"/>
</dbReference>
<dbReference type="Gene3D" id="2.40.50.140">
    <property type="entry name" value="Nucleic acid-binding proteins"/>
    <property type="match status" value="1"/>
</dbReference>
<keyword evidence="1 8" id="KW-0004">4Fe-4S</keyword>
<dbReference type="GO" id="GO:0005840">
    <property type="term" value="C:ribosome"/>
    <property type="evidence" value="ECO:0007669"/>
    <property type="project" value="UniProtKB-KW"/>
</dbReference>
<keyword evidence="12" id="KW-0689">Ribosomal protein</keyword>
<comment type="caution">
    <text evidence="12">The sequence shown here is derived from an EMBL/GenBank/DDBJ whole genome shotgun (WGS) entry which is preliminary data.</text>
</comment>
<dbReference type="SFLD" id="SFLDS00029">
    <property type="entry name" value="Radical_SAM"/>
    <property type="match status" value="1"/>
</dbReference>
<dbReference type="OrthoDB" id="9805215at2"/>
<dbReference type="AlphaFoldDB" id="A0A2T0XM41"/>
<dbReference type="InterPro" id="IPR013848">
    <property type="entry name" value="Methylthiotransferase_N"/>
</dbReference>
<evidence type="ECO:0000256" key="5">
    <source>
        <dbReference type="ARBA" id="ARBA00022723"/>
    </source>
</evidence>
<reference evidence="12 13" key="1">
    <citation type="submission" date="2018-07" db="EMBL/GenBank/DDBJ databases">
        <title>Freshwater and sediment microbial communities from various areas in North America, analyzing microbe dynamics in response to fracking.</title>
        <authorList>
            <person name="Lamendella R."/>
        </authorList>
    </citation>
    <scope>NUCLEOTIDE SEQUENCE [LARGE SCALE GENOMIC DNA]</scope>
    <source>
        <strain evidence="12 13">160A</strain>
    </source>
</reference>
<dbReference type="Gene3D" id="3.40.50.12160">
    <property type="entry name" value="Methylthiotransferase, N-terminal domain"/>
    <property type="match status" value="1"/>
</dbReference>
<dbReference type="CDD" id="cd01335">
    <property type="entry name" value="Radical_SAM"/>
    <property type="match status" value="1"/>
</dbReference>
<dbReference type="PROSITE" id="PS50926">
    <property type="entry name" value="TRAM"/>
    <property type="match status" value="1"/>
</dbReference>
<evidence type="ECO:0000259" key="10">
    <source>
        <dbReference type="PROSITE" id="PS51449"/>
    </source>
</evidence>
<dbReference type="PROSITE" id="PS01278">
    <property type="entry name" value="MTTASE_RADICAL"/>
    <property type="match status" value="1"/>
</dbReference>
<dbReference type="InterPro" id="IPR002792">
    <property type="entry name" value="TRAM_dom"/>
</dbReference>
<dbReference type="Pfam" id="PF18693">
    <property type="entry name" value="TRAM_2"/>
    <property type="match status" value="1"/>
</dbReference>
<dbReference type="InterPro" id="IPR023404">
    <property type="entry name" value="rSAM_horseshoe"/>
</dbReference>
<dbReference type="HAMAP" id="MF_01865">
    <property type="entry name" value="MTTase_RimO"/>
    <property type="match status" value="1"/>
</dbReference>
<feature type="binding site" evidence="8">
    <location>
        <position position="88"/>
    </location>
    <ligand>
        <name>[4Fe-4S] cluster</name>
        <dbReference type="ChEBI" id="CHEBI:49883"/>
        <label>1</label>
    </ligand>
</feature>
<dbReference type="PROSITE" id="PS51449">
    <property type="entry name" value="MTTASE_N"/>
    <property type="match status" value="1"/>
</dbReference>
<dbReference type="Gene3D" id="3.80.30.20">
    <property type="entry name" value="tm_1862 like domain"/>
    <property type="match status" value="1"/>
</dbReference>
<feature type="binding site" evidence="8">
    <location>
        <position position="54"/>
    </location>
    <ligand>
        <name>[4Fe-4S] cluster</name>
        <dbReference type="ChEBI" id="CHEBI:49883"/>
        <label>1</label>
    </ligand>
</feature>
<evidence type="ECO:0000259" key="9">
    <source>
        <dbReference type="PROSITE" id="PS50926"/>
    </source>
</evidence>
<keyword evidence="5 8" id="KW-0479">Metal-binding</keyword>
<dbReference type="RefSeq" id="WP_106152972.1">
    <property type="nucleotide sequence ID" value="NZ_PVTS01000007.1"/>
</dbReference>
<feature type="domain" description="TRAM" evidence="9">
    <location>
        <begin position="369"/>
        <end position="435"/>
    </location>
</feature>
<dbReference type="GO" id="GO:0046872">
    <property type="term" value="F:metal ion binding"/>
    <property type="evidence" value="ECO:0007669"/>
    <property type="project" value="UniProtKB-KW"/>
</dbReference>
<evidence type="ECO:0000313" key="12">
    <source>
        <dbReference type="EMBL" id="RCW38600.1"/>
    </source>
</evidence>
<keyword evidence="13" id="KW-1185">Reference proteome</keyword>
<keyword evidence="4 8" id="KW-0949">S-adenosyl-L-methionine</keyword>
<dbReference type="GO" id="GO:0103039">
    <property type="term" value="F:protein methylthiotransferase activity"/>
    <property type="evidence" value="ECO:0007669"/>
    <property type="project" value="UniProtKB-EC"/>
</dbReference>
<evidence type="ECO:0000259" key="11">
    <source>
        <dbReference type="PROSITE" id="PS51918"/>
    </source>
</evidence>
<feature type="domain" description="Radical SAM core" evidence="11">
    <location>
        <begin position="135"/>
        <end position="366"/>
    </location>
</feature>
<evidence type="ECO:0000256" key="6">
    <source>
        <dbReference type="ARBA" id="ARBA00023004"/>
    </source>
</evidence>
<dbReference type="Pfam" id="PF04055">
    <property type="entry name" value="Radical_SAM"/>
    <property type="match status" value="1"/>
</dbReference>
<dbReference type="PANTHER" id="PTHR43837:SF1">
    <property type="entry name" value="RIBOSOMAL PROTEIN US12 METHYLTHIOTRANSFERASE RIMO"/>
    <property type="match status" value="1"/>
</dbReference>
<gene>
    <name evidence="8" type="primary">rimO</name>
    <name evidence="12" type="ORF">DFO77_10365</name>
</gene>
<name>A0A2T0XM41_9BACT</name>
<dbReference type="InterPro" id="IPR012340">
    <property type="entry name" value="NA-bd_OB-fold"/>
</dbReference>
<feature type="binding site" evidence="8">
    <location>
        <position position="149"/>
    </location>
    <ligand>
        <name>[4Fe-4S] cluster</name>
        <dbReference type="ChEBI" id="CHEBI:49883"/>
        <label>2</label>
        <note>4Fe-4S-S-AdoMet</note>
    </ligand>
</feature>
<dbReference type="InterPro" id="IPR058240">
    <property type="entry name" value="rSAM_sf"/>
</dbReference>
<dbReference type="GO" id="GO:0005829">
    <property type="term" value="C:cytosol"/>
    <property type="evidence" value="ECO:0007669"/>
    <property type="project" value="TreeGrafter"/>
</dbReference>
<evidence type="ECO:0000256" key="4">
    <source>
        <dbReference type="ARBA" id="ARBA00022691"/>
    </source>
</evidence>
<dbReference type="SFLD" id="SFLDG01061">
    <property type="entry name" value="methylthiotransferase"/>
    <property type="match status" value="1"/>
</dbReference>
<dbReference type="STRING" id="1168289.GCA_000259075_00998"/>
<keyword evidence="7 8" id="KW-0411">Iron-sulfur</keyword>
<dbReference type="Pfam" id="PF00919">
    <property type="entry name" value="UPF0004"/>
    <property type="match status" value="1"/>
</dbReference>
<keyword evidence="12" id="KW-0687">Ribonucleoprotein</keyword>
<feature type="binding site" evidence="8">
    <location>
        <position position="16"/>
    </location>
    <ligand>
        <name>[4Fe-4S] cluster</name>
        <dbReference type="ChEBI" id="CHEBI:49883"/>
        <label>1</label>
    </ligand>
</feature>
<evidence type="ECO:0000313" key="13">
    <source>
        <dbReference type="Proteomes" id="UP000252733"/>
    </source>
</evidence>
<dbReference type="SFLD" id="SFLDG01082">
    <property type="entry name" value="B12-binding_domain_containing"/>
    <property type="match status" value="1"/>
</dbReference>
<keyword evidence="3 8" id="KW-0808">Transferase</keyword>
<dbReference type="InterPro" id="IPR005840">
    <property type="entry name" value="Ribosomal_uS12_MeSTrfase_RimO"/>
</dbReference>
<dbReference type="InterPro" id="IPR005839">
    <property type="entry name" value="Methylthiotransferase"/>
</dbReference>
<feature type="binding site" evidence="8">
    <location>
        <position position="156"/>
    </location>
    <ligand>
        <name>[4Fe-4S] cluster</name>
        <dbReference type="ChEBI" id="CHEBI:49883"/>
        <label>2</label>
        <note>4Fe-4S-S-AdoMet</note>
    </ligand>
</feature>
<dbReference type="GO" id="GO:0051539">
    <property type="term" value="F:4 iron, 4 sulfur cluster binding"/>
    <property type="evidence" value="ECO:0007669"/>
    <property type="project" value="UniProtKB-UniRule"/>
</dbReference>
<keyword evidence="6 8" id="KW-0408">Iron</keyword>
<dbReference type="GO" id="GO:0006400">
    <property type="term" value="P:tRNA modification"/>
    <property type="evidence" value="ECO:0007669"/>
    <property type="project" value="InterPro"/>
</dbReference>
<dbReference type="PROSITE" id="PS51918">
    <property type="entry name" value="RADICAL_SAM"/>
    <property type="match status" value="1"/>
</dbReference>
<dbReference type="SMART" id="SM00729">
    <property type="entry name" value="Elp3"/>
    <property type="match status" value="1"/>
</dbReference>
<dbReference type="NCBIfam" id="TIGR00089">
    <property type="entry name" value="MiaB/RimO family radical SAM methylthiotransferase"/>
    <property type="match status" value="1"/>
</dbReference>
<dbReference type="InterPro" id="IPR038135">
    <property type="entry name" value="Methylthiotransferase_N_sf"/>
</dbReference>
<organism evidence="12 13">
    <name type="scientific">Marinilabilia salmonicolor</name>
    <dbReference type="NCBI Taxonomy" id="989"/>
    <lineage>
        <taxon>Bacteria</taxon>
        <taxon>Pseudomonadati</taxon>
        <taxon>Bacteroidota</taxon>
        <taxon>Bacteroidia</taxon>
        <taxon>Marinilabiliales</taxon>
        <taxon>Marinilabiliaceae</taxon>
        <taxon>Marinilabilia</taxon>
    </lineage>
</organism>
<evidence type="ECO:0000256" key="7">
    <source>
        <dbReference type="ARBA" id="ARBA00023014"/>
    </source>
</evidence>
<dbReference type="InterPro" id="IPR020612">
    <property type="entry name" value="Methylthiotransferase_CS"/>
</dbReference>
<proteinExistence type="inferred from homology"/>
<comment type="catalytic activity">
    <reaction evidence="8">
        <text>L-aspartate(89)-[ribosomal protein uS12]-hydrogen + (sulfur carrier)-SH + AH2 + 2 S-adenosyl-L-methionine = 3-methylsulfanyl-L-aspartate(89)-[ribosomal protein uS12]-hydrogen + (sulfur carrier)-H + 5'-deoxyadenosine + L-methionine + A + S-adenosyl-L-homocysteine + 2 H(+)</text>
        <dbReference type="Rhea" id="RHEA:37087"/>
        <dbReference type="Rhea" id="RHEA-COMP:10460"/>
        <dbReference type="Rhea" id="RHEA-COMP:10461"/>
        <dbReference type="Rhea" id="RHEA-COMP:14737"/>
        <dbReference type="Rhea" id="RHEA-COMP:14739"/>
        <dbReference type="ChEBI" id="CHEBI:13193"/>
        <dbReference type="ChEBI" id="CHEBI:15378"/>
        <dbReference type="ChEBI" id="CHEBI:17319"/>
        <dbReference type="ChEBI" id="CHEBI:17499"/>
        <dbReference type="ChEBI" id="CHEBI:29917"/>
        <dbReference type="ChEBI" id="CHEBI:29961"/>
        <dbReference type="ChEBI" id="CHEBI:57844"/>
        <dbReference type="ChEBI" id="CHEBI:57856"/>
        <dbReference type="ChEBI" id="CHEBI:59789"/>
        <dbReference type="ChEBI" id="CHEBI:64428"/>
        <dbReference type="ChEBI" id="CHEBI:73599"/>
        <dbReference type="EC" id="2.8.4.4"/>
    </reaction>
</comment>
<keyword evidence="2 8" id="KW-0963">Cytoplasm</keyword>
<dbReference type="FunFam" id="3.80.30.20:FF:000001">
    <property type="entry name" value="tRNA-2-methylthio-N(6)-dimethylallyladenosine synthase 2"/>
    <property type="match status" value="1"/>
</dbReference>
<evidence type="ECO:0000256" key="8">
    <source>
        <dbReference type="HAMAP-Rule" id="MF_01865"/>
    </source>
</evidence>